<protein>
    <submittedName>
        <fullName evidence="5">Secreted protein</fullName>
    </submittedName>
</protein>
<evidence type="ECO:0000313" key="5">
    <source>
        <dbReference type="WBParaSite" id="SSLN_0000189601-mRNA-1"/>
    </source>
</evidence>
<evidence type="ECO:0000256" key="1">
    <source>
        <dbReference type="SAM" id="MobiDB-lite"/>
    </source>
</evidence>
<reference evidence="5" key="1">
    <citation type="submission" date="2016-06" db="UniProtKB">
        <authorList>
            <consortium name="WormBaseParasite"/>
        </authorList>
    </citation>
    <scope>IDENTIFICATION</scope>
</reference>
<proteinExistence type="predicted"/>
<reference evidence="3 4" key="2">
    <citation type="submission" date="2018-11" db="EMBL/GenBank/DDBJ databases">
        <authorList>
            <consortium name="Pathogen Informatics"/>
        </authorList>
    </citation>
    <scope>NUCLEOTIDE SEQUENCE [LARGE SCALE GENOMIC DNA]</scope>
    <source>
        <strain evidence="3 4">NST_G2</strain>
    </source>
</reference>
<dbReference type="AlphaFoldDB" id="A0A183SC80"/>
<sequence>MKLFLTILLLGVLVQFALAKKEPQVDTEKELTTKDDGPVSPACG</sequence>
<keyword evidence="4" id="KW-1185">Reference proteome</keyword>
<evidence type="ECO:0000313" key="3">
    <source>
        <dbReference type="EMBL" id="VDL88213.1"/>
    </source>
</evidence>
<name>A0A183SC80_SCHSO</name>
<feature type="compositionally biased region" description="Basic and acidic residues" evidence="1">
    <location>
        <begin position="24"/>
        <end position="37"/>
    </location>
</feature>
<feature type="region of interest" description="Disordered" evidence="1">
    <location>
        <begin position="24"/>
        <end position="44"/>
    </location>
</feature>
<dbReference type="WBParaSite" id="SSLN_0000189601-mRNA-1">
    <property type="protein sequence ID" value="SSLN_0000189601-mRNA-1"/>
    <property type="gene ID" value="SSLN_0000189601"/>
</dbReference>
<accession>A0A183SC80</accession>
<dbReference type="Proteomes" id="UP000275846">
    <property type="component" value="Unassembled WGS sequence"/>
</dbReference>
<keyword evidence="2" id="KW-0732">Signal</keyword>
<feature type="signal peptide" evidence="2">
    <location>
        <begin position="1"/>
        <end position="19"/>
    </location>
</feature>
<evidence type="ECO:0000256" key="2">
    <source>
        <dbReference type="SAM" id="SignalP"/>
    </source>
</evidence>
<feature type="chain" id="PRO_5043141090" evidence="2">
    <location>
        <begin position="20"/>
        <end position="44"/>
    </location>
</feature>
<organism evidence="5">
    <name type="scientific">Schistocephalus solidus</name>
    <name type="common">Tapeworm</name>
    <dbReference type="NCBI Taxonomy" id="70667"/>
    <lineage>
        <taxon>Eukaryota</taxon>
        <taxon>Metazoa</taxon>
        <taxon>Spiralia</taxon>
        <taxon>Lophotrochozoa</taxon>
        <taxon>Platyhelminthes</taxon>
        <taxon>Cestoda</taxon>
        <taxon>Eucestoda</taxon>
        <taxon>Diphyllobothriidea</taxon>
        <taxon>Diphyllobothriidae</taxon>
        <taxon>Schistocephalus</taxon>
    </lineage>
</organism>
<gene>
    <name evidence="3" type="ORF">SSLN_LOCUS1828</name>
</gene>
<evidence type="ECO:0000313" key="4">
    <source>
        <dbReference type="Proteomes" id="UP000275846"/>
    </source>
</evidence>
<dbReference type="EMBL" id="UYSU01007706">
    <property type="protein sequence ID" value="VDL88213.1"/>
    <property type="molecule type" value="Genomic_DNA"/>
</dbReference>